<dbReference type="InterPro" id="IPR007330">
    <property type="entry name" value="MIT_dom"/>
</dbReference>
<dbReference type="PANTHER" id="PTHR37327">
    <property type="entry name" value="CHROMOSOME 1, WHOLE GENOME SHOTGUN SEQUENCE"/>
    <property type="match status" value="1"/>
</dbReference>
<evidence type="ECO:0000313" key="2">
    <source>
        <dbReference type="EMBL" id="KDQ30599.1"/>
    </source>
</evidence>
<dbReference type="Gene3D" id="1.20.58.80">
    <property type="entry name" value="Phosphotransferase system, lactose/cellobiose-type IIA subunit"/>
    <property type="match status" value="1"/>
</dbReference>
<protein>
    <recommendedName>
        <fullName evidence="1">MIT domain-containing protein</fullName>
    </recommendedName>
</protein>
<dbReference type="SUPFAM" id="SSF116846">
    <property type="entry name" value="MIT domain"/>
    <property type="match status" value="1"/>
</dbReference>
<dbReference type="Pfam" id="PF04212">
    <property type="entry name" value="MIT"/>
    <property type="match status" value="1"/>
</dbReference>
<dbReference type="OrthoDB" id="2245455at2759"/>
<accession>A0A067NRN8</accession>
<sequence>MHGAEKGTLQQALSMAQEAVKLDTAKDSHGAVRAYIQSIKTLDTVIQRLTSSSQPDELQRVTSIRDTYIERVKLLSQRYSIPNEFNPQSQS</sequence>
<dbReference type="PANTHER" id="PTHR37327:SF1">
    <property type="entry name" value="MICROTUBULE INTERACTING AND TRANSPORT DOMAIN-CONTAINING PROTEIN"/>
    <property type="match status" value="1"/>
</dbReference>
<organism evidence="2 3">
    <name type="scientific">Pleurotus ostreatus (strain PC15)</name>
    <name type="common">Oyster mushroom</name>
    <dbReference type="NCBI Taxonomy" id="1137138"/>
    <lineage>
        <taxon>Eukaryota</taxon>
        <taxon>Fungi</taxon>
        <taxon>Dikarya</taxon>
        <taxon>Basidiomycota</taxon>
        <taxon>Agaricomycotina</taxon>
        <taxon>Agaricomycetes</taxon>
        <taxon>Agaricomycetidae</taxon>
        <taxon>Agaricales</taxon>
        <taxon>Pleurotineae</taxon>
        <taxon>Pleurotaceae</taxon>
        <taxon>Pleurotus</taxon>
    </lineage>
</organism>
<gene>
    <name evidence="2" type="ORF">PLEOSDRAFT_155276</name>
</gene>
<dbReference type="InterPro" id="IPR036181">
    <property type="entry name" value="MIT_dom_sf"/>
</dbReference>
<dbReference type="InParanoid" id="A0A067NRN8"/>
<dbReference type="HOGENOM" id="CLU_2427950_0_0_1"/>
<proteinExistence type="predicted"/>
<dbReference type="EMBL" id="KL198006">
    <property type="protein sequence ID" value="KDQ30599.1"/>
    <property type="molecule type" value="Genomic_DNA"/>
</dbReference>
<evidence type="ECO:0000313" key="3">
    <source>
        <dbReference type="Proteomes" id="UP000027073"/>
    </source>
</evidence>
<evidence type="ECO:0000259" key="1">
    <source>
        <dbReference type="Pfam" id="PF04212"/>
    </source>
</evidence>
<dbReference type="AlphaFoldDB" id="A0A067NRN8"/>
<name>A0A067NRN8_PLEO1</name>
<feature type="domain" description="MIT" evidence="1">
    <location>
        <begin position="9"/>
        <end position="76"/>
    </location>
</feature>
<reference evidence="3" key="1">
    <citation type="journal article" date="2014" name="Proc. Natl. Acad. Sci. U.S.A.">
        <title>Extensive sampling of basidiomycete genomes demonstrates inadequacy of the white-rot/brown-rot paradigm for wood decay fungi.</title>
        <authorList>
            <person name="Riley R."/>
            <person name="Salamov A.A."/>
            <person name="Brown D.W."/>
            <person name="Nagy L.G."/>
            <person name="Floudas D."/>
            <person name="Held B.W."/>
            <person name="Levasseur A."/>
            <person name="Lombard V."/>
            <person name="Morin E."/>
            <person name="Otillar R."/>
            <person name="Lindquist E.A."/>
            <person name="Sun H."/>
            <person name="LaButti K.M."/>
            <person name="Schmutz J."/>
            <person name="Jabbour D."/>
            <person name="Luo H."/>
            <person name="Baker S.E."/>
            <person name="Pisabarro A.G."/>
            <person name="Walton J.D."/>
            <person name="Blanchette R.A."/>
            <person name="Henrissat B."/>
            <person name="Martin F."/>
            <person name="Cullen D."/>
            <person name="Hibbett D.S."/>
            <person name="Grigoriev I.V."/>
        </authorList>
    </citation>
    <scope>NUCLEOTIDE SEQUENCE [LARGE SCALE GENOMIC DNA]</scope>
    <source>
        <strain evidence="3">PC15</strain>
    </source>
</reference>
<dbReference type="VEuPathDB" id="FungiDB:PLEOSDRAFT_155276"/>
<dbReference type="Proteomes" id="UP000027073">
    <property type="component" value="Unassembled WGS sequence"/>
</dbReference>